<accession>A0A090SHK5</accession>
<dbReference type="AlphaFoldDB" id="A0A090SHK5"/>
<evidence type="ECO:0000313" key="1">
    <source>
        <dbReference type="EMBL" id="GAL18942.1"/>
    </source>
</evidence>
<dbReference type="STRING" id="990268.JCM19235_2365"/>
<protein>
    <submittedName>
        <fullName evidence="1">Uncharacterized protein</fullName>
    </submittedName>
</protein>
<dbReference type="EMBL" id="BBMR01000003">
    <property type="protein sequence ID" value="GAL18942.1"/>
    <property type="molecule type" value="Genomic_DNA"/>
</dbReference>
<organism evidence="1 2">
    <name type="scientific">Vibrio maritimus</name>
    <dbReference type="NCBI Taxonomy" id="990268"/>
    <lineage>
        <taxon>Bacteria</taxon>
        <taxon>Pseudomonadati</taxon>
        <taxon>Pseudomonadota</taxon>
        <taxon>Gammaproteobacteria</taxon>
        <taxon>Vibrionales</taxon>
        <taxon>Vibrionaceae</taxon>
        <taxon>Vibrio</taxon>
    </lineage>
</organism>
<dbReference type="OrthoDB" id="5879602at2"/>
<reference evidence="1 2" key="1">
    <citation type="submission" date="2014-09" db="EMBL/GenBank/DDBJ databases">
        <title>Vibrio maritimus JCM 19235. (C45) whole genome shotgun sequence.</title>
        <authorList>
            <person name="Sawabe T."/>
            <person name="Meirelles P."/>
            <person name="Nakanishi M."/>
            <person name="Sayaka M."/>
            <person name="Hattori M."/>
            <person name="Ohkuma M."/>
        </authorList>
    </citation>
    <scope>NUCLEOTIDE SEQUENCE [LARGE SCALE GENOMIC DNA]</scope>
    <source>
        <strain evidence="2">JCM19235</strain>
    </source>
</reference>
<proteinExistence type="predicted"/>
<keyword evidence="2" id="KW-1185">Reference proteome</keyword>
<gene>
    <name evidence="1" type="ORF">JCM19235_2365</name>
</gene>
<comment type="caution">
    <text evidence="1">The sequence shown here is derived from an EMBL/GenBank/DDBJ whole genome shotgun (WGS) entry which is preliminary data.</text>
</comment>
<name>A0A090SHK5_9VIBR</name>
<evidence type="ECO:0000313" key="2">
    <source>
        <dbReference type="Proteomes" id="UP000029228"/>
    </source>
</evidence>
<dbReference type="Proteomes" id="UP000029228">
    <property type="component" value="Unassembled WGS sequence"/>
</dbReference>
<reference evidence="1 2" key="2">
    <citation type="submission" date="2014-09" db="EMBL/GenBank/DDBJ databases">
        <authorList>
            <consortium name="NBRP consortium"/>
            <person name="Sawabe T."/>
            <person name="Meirelles P."/>
            <person name="Nakanishi M."/>
            <person name="Sayaka M."/>
            <person name="Hattori M."/>
            <person name="Ohkuma M."/>
        </authorList>
    </citation>
    <scope>NUCLEOTIDE SEQUENCE [LARGE SCALE GENOMIC DNA]</scope>
    <source>
        <strain evidence="2">JCM19235</strain>
    </source>
</reference>
<sequence>MNNYNKKLEELLLLAKSQGVSIVGVVDIPGTEECHIFKNIEADCKAGTRNLDSVLMSQHCTQDQKTVNLVTYLSQGSLTMD</sequence>